<keyword evidence="11" id="KW-1185">Reference proteome</keyword>
<evidence type="ECO:0000256" key="1">
    <source>
        <dbReference type="ARBA" id="ARBA00000085"/>
    </source>
</evidence>
<dbReference type="InterPro" id="IPR011495">
    <property type="entry name" value="Sig_transdc_His_kin_sub2_dim/P"/>
</dbReference>
<dbReference type="Pfam" id="PF07568">
    <property type="entry name" value="HisKA_2"/>
    <property type="match status" value="1"/>
</dbReference>
<feature type="transmembrane region" description="Helical" evidence="8">
    <location>
        <begin position="20"/>
        <end position="42"/>
    </location>
</feature>
<reference evidence="10 11" key="1">
    <citation type="submission" date="2020-02" db="EMBL/GenBank/DDBJ databases">
        <title>Pseudoroseicyclus tamarix, sp. nov., isolated from offshore sediment of a Tamarix chinensis forest.</title>
        <authorList>
            <person name="Gai Y."/>
        </authorList>
    </citation>
    <scope>NUCLEOTIDE SEQUENCE [LARGE SCALE GENOMIC DNA]</scope>
    <source>
        <strain evidence="10 11">CLL3-39</strain>
    </source>
</reference>
<evidence type="ECO:0000259" key="9">
    <source>
        <dbReference type="Pfam" id="PF07568"/>
    </source>
</evidence>
<keyword evidence="7" id="KW-0067">ATP-binding</keyword>
<dbReference type="Proteomes" id="UP000474757">
    <property type="component" value="Unassembled WGS sequence"/>
</dbReference>
<feature type="transmembrane region" description="Helical" evidence="8">
    <location>
        <begin position="254"/>
        <end position="273"/>
    </location>
</feature>
<accession>A0A6B2JSB7</accession>
<name>A0A6B2JSB7_9RHOB</name>
<evidence type="ECO:0000256" key="2">
    <source>
        <dbReference type="ARBA" id="ARBA00012438"/>
    </source>
</evidence>
<dbReference type="EMBL" id="JAAGAB010000002">
    <property type="protein sequence ID" value="NDV01447.1"/>
    <property type="molecule type" value="Genomic_DNA"/>
</dbReference>
<comment type="catalytic activity">
    <reaction evidence="1">
        <text>ATP + protein L-histidine = ADP + protein N-phospho-L-histidine.</text>
        <dbReference type="EC" id="2.7.13.3"/>
    </reaction>
</comment>
<keyword evidence="4" id="KW-0808">Transferase</keyword>
<dbReference type="AlphaFoldDB" id="A0A6B2JSB7"/>
<evidence type="ECO:0000256" key="6">
    <source>
        <dbReference type="ARBA" id="ARBA00022777"/>
    </source>
</evidence>
<dbReference type="EC" id="2.7.13.3" evidence="2"/>
<evidence type="ECO:0000256" key="5">
    <source>
        <dbReference type="ARBA" id="ARBA00022741"/>
    </source>
</evidence>
<sequence length="576" mass="62744">MTSMLARLRERSHSLTFRIGALMALALLPIGLISVNQTYLLLKETDKNSSANLMARTAEAAGREAKHIQAAFGAARMLASAAPLLRNEGAGCEASLARFLEREQPYAFVGYVSANGIVQCASDGVGMDVSSRPSVLDMVNNPRERAMVIPDAAISRRAVVAVGVPVITDGVYNGFVTVSMEHGALAQTMAPIPTGQGGRAINLITFNSSGELLTAAEEGTYLEEQLPSNADLANLARIGRTAFIGENALGERRFFAVVPIEAGVVYALGSWDYRADSLVADGLHAAYSLLFPAAMWLAGLAVAFFSVQAMVIKPTRNLRARMLMFMRSRSIIPRKDSPWEPQELIDMDETWQMLAESVLRDEAELHNSLHQKTVLLKEVHHRVKNNLQLIASIINMKMRKMNDPAERRVLQELQHRVASIARVHQKLYETSAEERVRADELFTAIVEQTAATGIQEGTRVDVTQSYDEVILYPDQAVPMGLAMSELVMNAFKHIGAPEGETPSVTIKLYLEGSSSAVLDIANSVGPDAADRRSDGLGEKLVRAFTQQVGGTVNEMNDGRQHRTVISFPIAAFQDAA</sequence>
<dbReference type="Gene3D" id="3.30.565.10">
    <property type="entry name" value="Histidine kinase-like ATPase, C-terminal domain"/>
    <property type="match status" value="1"/>
</dbReference>
<feature type="transmembrane region" description="Helical" evidence="8">
    <location>
        <begin position="293"/>
        <end position="312"/>
    </location>
</feature>
<evidence type="ECO:0000313" key="10">
    <source>
        <dbReference type="EMBL" id="NDV01447.1"/>
    </source>
</evidence>
<gene>
    <name evidence="10" type="ORF">GZA08_10770</name>
</gene>
<keyword evidence="8" id="KW-1133">Transmembrane helix</keyword>
<evidence type="ECO:0000313" key="11">
    <source>
        <dbReference type="Proteomes" id="UP000474757"/>
    </source>
</evidence>
<dbReference type="SUPFAM" id="SSF55874">
    <property type="entry name" value="ATPase domain of HSP90 chaperone/DNA topoisomerase II/histidine kinase"/>
    <property type="match status" value="1"/>
</dbReference>
<dbReference type="PANTHER" id="PTHR41523">
    <property type="entry name" value="TWO-COMPONENT SYSTEM SENSOR PROTEIN"/>
    <property type="match status" value="1"/>
</dbReference>
<keyword evidence="5" id="KW-0547">Nucleotide-binding</keyword>
<keyword evidence="8" id="KW-0472">Membrane</keyword>
<evidence type="ECO:0000256" key="3">
    <source>
        <dbReference type="ARBA" id="ARBA00022553"/>
    </source>
</evidence>
<evidence type="ECO:0000256" key="8">
    <source>
        <dbReference type="SAM" id="Phobius"/>
    </source>
</evidence>
<keyword evidence="3" id="KW-0597">Phosphoprotein</keyword>
<dbReference type="Gene3D" id="3.30.450.20">
    <property type="entry name" value="PAS domain"/>
    <property type="match status" value="2"/>
</dbReference>
<keyword evidence="8" id="KW-0812">Transmembrane</keyword>
<dbReference type="GO" id="GO:0004673">
    <property type="term" value="F:protein histidine kinase activity"/>
    <property type="evidence" value="ECO:0007669"/>
    <property type="project" value="UniProtKB-EC"/>
</dbReference>
<dbReference type="GO" id="GO:0005524">
    <property type="term" value="F:ATP binding"/>
    <property type="evidence" value="ECO:0007669"/>
    <property type="project" value="UniProtKB-KW"/>
</dbReference>
<evidence type="ECO:0000256" key="7">
    <source>
        <dbReference type="ARBA" id="ARBA00022840"/>
    </source>
</evidence>
<feature type="domain" description="Signal transduction histidine kinase subgroup 2 dimerisation and phosphoacceptor" evidence="9">
    <location>
        <begin position="378"/>
        <end position="448"/>
    </location>
</feature>
<proteinExistence type="predicted"/>
<dbReference type="InterPro" id="IPR036890">
    <property type="entry name" value="HATPase_C_sf"/>
</dbReference>
<comment type="caution">
    <text evidence="10">The sequence shown here is derived from an EMBL/GenBank/DDBJ whole genome shotgun (WGS) entry which is preliminary data.</text>
</comment>
<protein>
    <recommendedName>
        <fullName evidence="2">histidine kinase</fullName>
        <ecNumber evidence="2">2.7.13.3</ecNumber>
    </recommendedName>
</protein>
<evidence type="ECO:0000256" key="4">
    <source>
        <dbReference type="ARBA" id="ARBA00022679"/>
    </source>
</evidence>
<organism evidence="10 11">
    <name type="scientific">Pseudoroseicyclus tamaricis</name>
    <dbReference type="NCBI Taxonomy" id="2705421"/>
    <lineage>
        <taxon>Bacteria</taxon>
        <taxon>Pseudomonadati</taxon>
        <taxon>Pseudomonadota</taxon>
        <taxon>Alphaproteobacteria</taxon>
        <taxon>Rhodobacterales</taxon>
        <taxon>Paracoccaceae</taxon>
        <taxon>Pseudoroseicyclus</taxon>
    </lineage>
</organism>
<dbReference type="PANTHER" id="PTHR41523:SF8">
    <property type="entry name" value="ETHYLENE RESPONSE SENSOR PROTEIN"/>
    <property type="match status" value="1"/>
</dbReference>
<keyword evidence="6 10" id="KW-0418">Kinase</keyword>